<dbReference type="Proteomes" id="UP000198832">
    <property type="component" value="Unassembled WGS sequence"/>
</dbReference>
<reference evidence="1 2" key="1">
    <citation type="submission" date="2016-10" db="EMBL/GenBank/DDBJ databases">
        <authorList>
            <person name="de Groot N.N."/>
        </authorList>
    </citation>
    <scope>NUCLEOTIDE SEQUENCE [LARGE SCALE GENOMIC DNA]</scope>
    <source>
        <strain evidence="1 2">CGMCC 1.7056</strain>
    </source>
</reference>
<dbReference type="OrthoDB" id="4310518at2"/>
<dbReference type="STRING" id="574651.SAMN04487968_105101"/>
<keyword evidence="2" id="KW-1185">Reference proteome</keyword>
<accession>A0A1I1I3H9</accession>
<evidence type="ECO:0000313" key="2">
    <source>
        <dbReference type="Proteomes" id="UP000198832"/>
    </source>
</evidence>
<sequence length="269" mass="29960">MDHEERVRRAVNAAHEAAIASGGVVCRGSAALAHGWEVLRIPGRPQVTVPKGRRKERLDPRLVEYRKLNLPEHQVDEVVTVEWRTLSDCLRYYPASEGLCIADSALLHGFAHDRLVELAKAARGPNAFKVKLVAAAVDERAANVFESATRAIALSVAGLDATPQVSIYQDGAFLGRPDLVDRQLGLIIEADSAKEHATVEGINRDAARYDTFVIHGWVVLRFTWRQAVHRPHWARSVLIAAVERRRTELGLPLLPRPRILWVPSRRRAA</sequence>
<name>A0A1I1I3H9_9ACTN</name>
<dbReference type="RefSeq" id="WP_091122472.1">
    <property type="nucleotide sequence ID" value="NZ_FOLB01000005.1"/>
</dbReference>
<gene>
    <name evidence="1" type="ORF">SAMN04487968_105101</name>
</gene>
<evidence type="ECO:0000313" key="1">
    <source>
        <dbReference type="EMBL" id="SFC30352.1"/>
    </source>
</evidence>
<dbReference type="EMBL" id="FOLB01000005">
    <property type="protein sequence ID" value="SFC30352.1"/>
    <property type="molecule type" value="Genomic_DNA"/>
</dbReference>
<organism evidence="1 2">
    <name type="scientific">Nocardioides terrae</name>
    <dbReference type="NCBI Taxonomy" id="574651"/>
    <lineage>
        <taxon>Bacteria</taxon>
        <taxon>Bacillati</taxon>
        <taxon>Actinomycetota</taxon>
        <taxon>Actinomycetes</taxon>
        <taxon>Propionibacteriales</taxon>
        <taxon>Nocardioidaceae</taxon>
        <taxon>Nocardioides</taxon>
    </lineage>
</organism>
<protein>
    <recommendedName>
        <fullName evidence="3">DUF559 domain-containing protein</fullName>
    </recommendedName>
</protein>
<evidence type="ECO:0008006" key="3">
    <source>
        <dbReference type="Google" id="ProtNLM"/>
    </source>
</evidence>
<dbReference type="AlphaFoldDB" id="A0A1I1I3H9"/>
<proteinExistence type="predicted"/>